<dbReference type="Proteomes" id="UP001469553">
    <property type="component" value="Unassembled WGS sequence"/>
</dbReference>
<sequence>MGKFLFVYLKHFKDVFLSNLCQYEGFAKRLHLIKSSVPSVCGNDGQSKVINVSMVSDHKNGRVEWNTL</sequence>
<gene>
    <name evidence="1" type="ORF">AMECASPLE_029537</name>
</gene>
<reference evidence="1 2" key="1">
    <citation type="submission" date="2021-06" db="EMBL/GenBank/DDBJ databases">
        <authorList>
            <person name="Palmer J.M."/>
        </authorList>
    </citation>
    <scope>NUCLEOTIDE SEQUENCE [LARGE SCALE GENOMIC DNA]</scope>
    <source>
        <strain evidence="1 2">AS_MEX2019</strain>
        <tissue evidence="1">Muscle</tissue>
    </source>
</reference>
<evidence type="ECO:0000313" key="2">
    <source>
        <dbReference type="Proteomes" id="UP001469553"/>
    </source>
</evidence>
<protein>
    <submittedName>
        <fullName evidence="1">Uncharacterized protein</fullName>
    </submittedName>
</protein>
<accession>A0ABV0ZGG2</accession>
<name>A0ABV0ZGG2_9TELE</name>
<evidence type="ECO:0000313" key="1">
    <source>
        <dbReference type="EMBL" id="MEQ2304670.1"/>
    </source>
</evidence>
<proteinExistence type="predicted"/>
<comment type="caution">
    <text evidence="1">The sequence shown here is derived from an EMBL/GenBank/DDBJ whole genome shotgun (WGS) entry which is preliminary data.</text>
</comment>
<dbReference type="EMBL" id="JAHRIP010059821">
    <property type="protein sequence ID" value="MEQ2304670.1"/>
    <property type="molecule type" value="Genomic_DNA"/>
</dbReference>
<keyword evidence="2" id="KW-1185">Reference proteome</keyword>
<organism evidence="1 2">
    <name type="scientific">Ameca splendens</name>
    <dbReference type="NCBI Taxonomy" id="208324"/>
    <lineage>
        <taxon>Eukaryota</taxon>
        <taxon>Metazoa</taxon>
        <taxon>Chordata</taxon>
        <taxon>Craniata</taxon>
        <taxon>Vertebrata</taxon>
        <taxon>Euteleostomi</taxon>
        <taxon>Actinopterygii</taxon>
        <taxon>Neopterygii</taxon>
        <taxon>Teleostei</taxon>
        <taxon>Neoteleostei</taxon>
        <taxon>Acanthomorphata</taxon>
        <taxon>Ovalentaria</taxon>
        <taxon>Atherinomorphae</taxon>
        <taxon>Cyprinodontiformes</taxon>
        <taxon>Goodeidae</taxon>
        <taxon>Ameca</taxon>
    </lineage>
</organism>